<dbReference type="AlphaFoldDB" id="A0A2W2BC56"/>
<dbReference type="Proteomes" id="UP000248627">
    <property type="component" value="Unassembled WGS sequence"/>
</dbReference>
<dbReference type="EMBL" id="POTX01000355">
    <property type="protein sequence ID" value="PZF85221.1"/>
    <property type="molecule type" value="Genomic_DNA"/>
</dbReference>
<evidence type="ECO:0000313" key="1">
    <source>
        <dbReference type="EMBL" id="PZF85221.1"/>
    </source>
</evidence>
<keyword evidence="2" id="KW-1185">Reference proteome</keyword>
<protein>
    <submittedName>
        <fullName evidence="1">Uncharacterized protein</fullName>
    </submittedName>
</protein>
<evidence type="ECO:0000313" key="2">
    <source>
        <dbReference type="Proteomes" id="UP000248627"/>
    </source>
</evidence>
<organism evidence="1 2">
    <name type="scientific">Micromonospora endophytica</name>
    <dbReference type="NCBI Taxonomy" id="515350"/>
    <lineage>
        <taxon>Bacteria</taxon>
        <taxon>Bacillati</taxon>
        <taxon>Actinomycetota</taxon>
        <taxon>Actinomycetes</taxon>
        <taxon>Micromonosporales</taxon>
        <taxon>Micromonosporaceae</taxon>
        <taxon>Micromonospora</taxon>
    </lineage>
</organism>
<comment type="caution">
    <text evidence="1">The sequence shown here is derived from an EMBL/GenBank/DDBJ whole genome shotgun (WGS) entry which is preliminary data.</text>
</comment>
<name>A0A2W2BC56_9ACTN</name>
<sequence length="325" mass="35151">MFNLAALLASDCGLPNLARQWSTRLARAALAHPPQDFRTASHSLEPVINLARLRTRAADGTGAWTILQQLHRAVTNRTDTSIDGITVPASRLAPDRSEHRELRRWLWAVLLSSGAHALAVAGRWDDAYHQLHQNHGIGRRMLDGRQIAVIAHTLAGRHSHAMTLLRDTKPGEPWEHAVTCRLVLLCQQGATSSRQRDQAVRAYQALTPAAEGLAVFHTRLGLSLIDALGSIHQPAAQPIATDLIKRAAGDGYTARDLLTHPACRSLLTPRQAAQLTDVVTACGLDTGTIPTPLLTELAHALDTAEDTLTSTSPDTNPIHPHQAPG</sequence>
<reference evidence="1 2" key="1">
    <citation type="submission" date="2018-01" db="EMBL/GenBank/DDBJ databases">
        <title>Draft genome sequence of Jishengella endophytica.</title>
        <authorList>
            <person name="Sahin N."/>
            <person name="Ay H."/>
            <person name="Saygin H."/>
        </authorList>
    </citation>
    <scope>NUCLEOTIDE SEQUENCE [LARGE SCALE GENOMIC DNA]</scope>
    <source>
        <strain evidence="1 2">DSM 45430</strain>
    </source>
</reference>
<gene>
    <name evidence="1" type="ORF">C1I93_28790</name>
</gene>
<accession>A0A2W2BC56</accession>
<proteinExistence type="predicted"/>